<dbReference type="KEGG" id="tpsc:RBB77_18555"/>
<proteinExistence type="predicted"/>
<dbReference type="InterPro" id="IPR023772">
    <property type="entry name" value="DNA-bd_HTH_TetR-type_CS"/>
</dbReference>
<dbReference type="InterPro" id="IPR001647">
    <property type="entry name" value="HTH_TetR"/>
</dbReference>
<dbReference type="AlphaFoldDB" id="A0AAU7ZMH6"/>
<feature type="DNA-binding region" description="H-T-H motif" evidence="4">
    <location>
        <begin position="47"/>
        <end position="66"/>
    </location>
</feature>
<dbReference type="Pfam" id="PF16925">
    <property type="entry name" value="TetR_C_13"/>
    <property type="match status" value="1"/>
</dbReference>
<dbReference type="SUPFAM" id="SSF48498">
    <property type="entry name" value="Tetracyclin repressor-like, C-terminal domain"/>
    <property type="match status" value="1"/>
</dbReference>
<protein>
    <submittedName>
        <fullName evidence="6">TetR/AcrR family transcriptional regulator</fullName>
    </submittedName>
</protein>
<dbReference type="EMBL" id="CP132942">
    <property type="protein sequence ID" value="XCB32422.1"/>
    <property type="molecule type" value="Genomic_DNA"/>
</dbReference>
<evidence type="ECO:0000256" key="2">
    <source>
        <dbReference type="ARBA" id="ARBA00023125"/>
    </source>
</evidence>
<evidence type="ECO:0000256" key="4">
    <source>
        <dbReference type="PROSITE-ProRule" id="PRU00335"/>
    </source>
</evidence>
<name>A0AAU7ZMH6_9BACT</name>
<dbReference type="RefSeq" id="WP_353063268.1">
    <property type="nucleotide sequence ID" value="NZ_CP132942.1"/>
</dbReference>
<keyword evidence="3" id="KW-0804">Transcription</keyword>
<dbReference type="PROSITE" id="PS01081">
    <property type="entry name" value="HTH_TETR_1"/>
    <property type="match status" value="1"/>
</dbReference>
<dbReference type="InterPro" id="IPR036271">
    <property type="entry name" value="Tet_transcr_reg_TetR-rel_C_sf"/>
</dbReference>
<gene>
    <name evidence="6" type="ORF">RBB77_18555</name>
</gene>
<feature type="domain" description="HTH tetR-type" evidence="5">
    <location>
        <begin position="24"/>
        <end position="84"/>
    </location>
</feature>
<accession>A0AAU7ZMH6</accession>
<reference evidence="6" key="2">
    <citation type="journal article" date="2024" name="Environ. Microbiol.">
        <title>Genome analysis and description of Tunturibacter gen. nov. expands the diversity of Terriglobia in tundra soils.</title>
        <authorList>
            <person name="Messyasz A."/>
            <person name="Mannisto M.K."/>
            <person name="Kerkhof L.J."/>
            <person name="Haggblom M.M."/>
        </authorList>
    </citation>
    <scope>NUCLEOTIDE SEQUENCE</scope>
    <source>
        <strain evidence="6">X5P6</strain>
    </source>
</reference>
<dbReference type="PANTHER" id="PTHR47506:SF3">
    <property type="entry name" value="HTH-TYPE TRANSCRIPTIONAL REGULATOR LMRA"/>
    <property type="match status" value="1"/>
</dbReference>
<dbReference type="PANTHER" id="PTHR47506">
    <property type="entry name" value="TRANSCRIPTIONAL REGULATORY PROTEIN"/>
    <property type="match status" value="1"/>
</dbReference>
<organism evidence="6">
    <name type="scientific">Tunturiibacter psychrotolerans</name>
    <dbReference type="NCBI Taxonomy" id="3069686"/>
    <lineage>
        <taxon>Bacteria</taxon>
        <taxon>Pseudomonadati</taxon>
        <taxon>Acidobacteriota</taxon>
        <taxon>Terriglobia</taxon>
        <taxon>Terriglobales</taxon>
        <taxon>Acidobacteriaceae</taxon>
        <taxon>Tunturiibacter</taxon>
    </lineage>
</organism>
<dbReference type="InterPro" id="IPR011075">
    <property type="entry name" value="TetR_C"/>
</dbReference>
<evidence type="ECO:0000313" key="6">
    <source>
        <dbReference type="EMBL" id="XCB32422.1"/>
    </source>
</evidence>
<sequence length="217" mass="23745">MRFLAAVGFLSRYRGEGRDMGKGELTRQRIIEEAAPIFNQRGFAGCSMQDVLDATGLEKGGVYRHFASKEELAAEAFQYAWTRVAKARREGQDAIPGAVEKLKYSVRRFAETPGVFPGGCPLMNTAIDADDGNPVLRSLVCVAMKEWKARLGSIVEDGIANGEIRGEVQPRRVANMIIATLEGALMISRLEGNRTAVQDAREGLEIMLDRIVISPSA</sequence>
<dbReference type="Gene3D" id="1.10.357.10">
    <property type="entry name" value="Tetracycline Repressor, domain 2"/>
    <property type="match status" value="1"/>
</dbReference>
<dbReference type="PRINTS" id="PR00455">
    <property type="entry name" value="HTHTETR"/>
</dbReference>
<reference evidence="6" key="1">
    <citation type="submission" date="2023-08" db="EMBL/GenBank/DDBJ databases">
        <authorList>
            <person name="Messyasz A."/>
            <person name="Mannisto M.K."/>
            <person name="Kerkhof L.J."/>
            <person name="Haggblom M."/>
        </authorList>
    </citation>
    <scope>NUCLEOTIDE SEQUENCE</scope>
    <source>
        <strain evidence="6">X5P6</strain>
    </source>
</reference>
<evidence type="ECO:0000256" key="1">
    <source>
        <dbReference type="ARBA" id="ARBA00023015"/>
    </source>
</evidence>
<evidence type="ECO:0000259" key="5">
    <source>
        <dbReference type="PROSITE" id="PS50977"/>
    </source>
</evidence>
<keyword evidence="1" id="KW-0805">Transcription regulation</keyword>
<dbReference type="SUPFAM" id="SSF46689">
    <property type="entry name" value="Homeodomain-like"/>
    <property type="match status" value="1"/>
</dbReference>
<dbReference type="Pfam" id="PF00440">
    <property type="entry name" value="TetR_N"/>
    <property type="match status" value="1"/>
</dbReference>
<keyword evidence="2 4" id="KW-0238">DNA-binding</keyword>
<dbReference type="PROSITE" id="PS50977">
    <property type="entry name" value="HTH_TETR_2"/>
    <property type="match status" value="1"/>
</dbReference>
<evidence type="ECO:0000256" key="3">
    <source>
        <dbReference type="ARBA" id="ARBA00023163"/>
    </source>
</evidence>
<dbReference type="GO" id="GO:0003677">
    <property type="term" value="F:DNA binding"/>
    <property type="evidence" value="ECO:0007669"/>
    <property type="project" value="UniProtKB-UniRule"/>
</dbReference>
<dbReference type="InterPro" id="IPR009057">
    <property type="entry name" value="Homeodomain-like_sf"/>
</dbReference>